<evidence type="ECO:0000313" key="3">
    <source>
        <dbReference type="EMBL" id="RST86442.1"/>
    </source>
</evidence>
<dbReference type="EMBL" id="RWKW01000035">
    <property type="protein sequence ID" value="RST86442.1"/>
    <property type="molecule type" value="Genomic_DNA"/>
</dbReference>
<dbReference type="AlphaFoldDB" id="A0A429YYB2"/>
<evidence type="ECO:0000256" key="1">
    <source>
        <dbReference type="ARBA" id="ARBA00023251"/>
    </source>
</evidence>
<evidence type="ECO:0000259" key="2">
    <source>
        <dbReference type="Pfam" id="PF20066"/>
    </source>
</evidence>
<dbReference type="InterPro" id="IPR000335">
    <property type="entry name" value="Bleomycin-R"/>
</dbReference>
<keyword evidence="4" id="KW-1185">Reference proteome</keyword>
<comment type="caution">
    <text evidence="3">The sequence shown here is derived from an EMBL/GenBank/DDBJ whole genome shotgun (WGS) entry which is preliminary data.</text>
</comment>
<dbReference type="OrthoDB" id="9803104at2"/>
<dbReference type="Pfam" id="PF20066">
    <property type="entry name" value="Glyoxalase_8"/>
    <property type="match status" value="1"/>
</dbReference>
<dbReference type="GO" id="GO:0046677">
    <property type="term" value="P:response to antibiotic"/>
    <property type="evidence" value="ECO:0007669"/>
    <property type="project" value="UniProtKB-KW"/>
</dbReference>
<accession>A0A429YYB2</accession>
<dbReference type="InterPro" id="IPR045517">
    <property type="entry name" value="Glyoxalase_8"/>
</dbReference>
<dbReference type="InterPro" id="IPR029068">
    <property type="entry name" value="Glyas_Bleomycin-R_OHBP_Dase"/>
</dbReference>
<name>A0A429YYB2_9HYPH</name>
<organism evidence="3 4">
    <name type="scientific">Aquibium carbonis</name>
    <dbReference type="NCBI Taxonomy" id="2495581"/>
    <lineage>
        <taxon>Bacteria</taxon>
        <taxon>Pseudomonadati</taxon>
        <taxon>Pseudomonadota</taxon>
        <taxon>Alphaproteobacteria</taxon>
        <taxon>Hyphomicrobiales</taxon>
        <taxon>Phyllobacteriaceae</taxon>
        <taxon>Aquibium</taxon>
    </lineage>
</organism>
<dbReference type="Proteomes" id="UP000278398">
    <property type="component" value="Unassembled WGS sequence"/>
</dbReference>
<protein>
    <submittedName>
        <fullName evidence="3">VOC family protein</fullName>
    </submittedName>
</protein>
<sequence length="188" mass="21042">MRTYLDAKAMAKSLREAMRETGVDVSHSAVLELVARQFGLPNWNVLSARIEGENAADVKAAAAGAAAFGFEPPVPIVRIFDEAKAREFYCGFMGFRVDWEHRFGDDFPLYCQVSRANVKLHLSEHAGDATPGGNMVVFMTGLAAFNAELKAKNYRYMKPGIQAQDWGDEMQVTDPFNNRMRFIERRAV</sequence>
<gene>
    <name evidence="3" type="ORF">EJC49_10685</name>
</gene>
<reference evidence="3 4" key="1">
    <citation type="submission" date="2018-12" db="EMBL/GenBank/DDBJ databases">
        <title>Mesorhizobium carbonis sp. nov., isolated from coal mine water.</title>
        <authorList>
            <person name="Xin W."/>
            <person name="Xu Z."/>
            <person name="Xiang F."/>
            <person name="Zhang J."/>
            <person name="Xi L."/>
            <person name="Liu J."/>
        </authorList>
    </citation>
    <scope>NUCLEOTIDE SEQUENCE [LARGE SCALE GENOMIC DNA]</scope>
    <source>
        <strain evidence="3 4">B2.3</strain>
    </source>
</reference>
<proteinExistence type="predicted"/>
<dbReference type="Pfam" id="PF19581">
    <property type="entry name" value="Glyoxalase_7"/>
    <property type="match status" value="1"/>
</dbReference>
<dbReference type="RefSeq" id="WP_126699913.1">
    <property type="nucleotide sequence ID" value="NZ_RWKW01000035.1"/>
</dbReference>
<dbReference type="SUPFAM" id="SSF54593">
    <property type="entry name" value="Glyoxalase/Bleomycin resistance protein/Dihydroxybiphenyl dioxygenase"/>
    <property type="match status" value="1"/>
</dbReference>
<dbReference type="Gene3D" id="3.10.180.10">
    <property type="entry name" value="2,3-Dihydroxybiphenyl 1,2-Dioxygenase, domain 1"/>
    <property type="match status" value="1"/>
</dbReference>
<evidence type="ECO:0000313" key="4">
    <source>
        <dbReference type="Proteomes" id="UP000278398"/>
    </source>
</evidence>
<feature type="domain" description="Glyoxalase-related protein" evidence="2">
    <location>
        <begin position="4"/>
        <end position="59"/>
    </location>
</feature>
<keyword evidence="1" id="KW-0046">Antibiotic resistance</keyword>